<evidence type="ECO:0000313" key="2">
    <source>
        <dbReference type="EMBL" id="TFC20682.1"/>
    </source>
</evidence>
<evidence type="ECO:0008006" key="4">
    <source>
        <dbReference type="Google" id="ProtNLM"/>
    </source>
</evidence>
<dbReference type="RefSeq" id="WP_134558063.1">
    <property type="nucleotide sequence ID" value="NZ_SOFS01000019.1"/>
</dbReference>
<comment type="caution">
    <text evidence="2">The sequence shown here is derived from an EMBL/GenBank/DDBJ whole genome shotgun (WGS) entry which is preliminary data.</text>
</comment>
<keyword evidence="3" id="KW-1185">Reference proteome</keyword>
<feature type="signal peptide" evidence="1">
    <location>
        <begin position="1"/>
        <end position="17"/>
    </location>
</feature>
<gene>
    <name evidence="2" type="ORF">E3O46_10885</name>
</gene>
<dbReference type="Proteomes" id="UP000297604">
    <property type="component" value="Unassembled WGS sequence"/>
</dbReference>
<evidence type="ECO:0000256" key="1">
    <source>
        <dbReference type="SAM" id="SignalP"/>
    </source>
</evidence>
<protein>
    <recommendedName>
        <fullName evidence="4">DUF11 domain-containing protein</fullName>
    </recommendedName>
</protein>
<name>A0ABY2IPF8_9MICO</name>
<sequence>MAAAICLAVLGAGGSYAYLNASAPVSAATTIKSGTATLTVSTLTLPTSVLYPGVTVSAPVTVTNVGNVPLALRIAGFTPPVPATTLSASLSIGLFVGTCPVAPAPTWTAVLNTTPVVTSLGKTLPVGGSTTLCVSVTLPLSAPATAQGLSAANFGIVIDGIQA</sequence>
<proteinExistence type="predicted"/>
<reference evidence="2 3" key="1">
    <citation type="submission" date="2019-03" db="EMBL/GenBank/DDBJ databases">
        <title>Genomics of glacier-inhabiting Cryobacterium strains.</title>
        <authorList>
            <person name="Liu Q."/>
            <person name="Xin Y.-H."/>
        </authorList>
    </citation>
    <scope>NUCLEOTIDE SEQUENCE [LARGE SCALE GENOMIC DNA]</scope>
    <source>
        <strain evidence="2 3">MDB1-5</strain>
    </source>
</reference>
<dbReference type="EMBL" id="SOFS01000019">
    <property type="protein sequence ID" value="TFC20682.1"/>
    <property type="molecule type" value="Genomic_DNA"/>
</dbReference>
<feature type="chain" id="PRO_5047153722" description="DUF11 domain-containing protein" evidence="1">
    <location>
        <begin position="18"/>
        <end position="163"/>
    </location>
</feature>
<evidence type="ECO:0000313" key="3">
    <source>
        <dbReference type="Proteomes" id="UP000297604"/>
    </source>
</evidence>
<organism evidence="2 3">
    <name type="scientific">Cryobacterium glucosi</name>
    <dbReference type="NCBI Taxonomy" id="1259175"/>
    <lineage>
        <taxon>Bacteria</taxon>
        <taxon>Bacillati</taxon>
        <taxon>Actinomycetota</taxon>
        <taxon>Actinomycetes</taxon>
        <taxon>Micrococcales</taxon>
        <taxon>Microbacteriaceae</taxon>
        <taxon>Cryobacterium</taxon>
    </lineage>
</organism>
<accession>A0ABY2IPF8</accession>
<keyword evidence="1" id="KW-0732">Signal</keyword>